<dbReference type="EMBL" id="JACGWJ010000016">
    <property type="protein sequence ID" value="KAL0360871.1"/>
    <property type="molecule type" value="Genomic_DNA"/>
</dbReference>
<proteinExistence type="predicted"/>
<dbReference type="AlphaFoldDB" id="A0AAW2PZS7"/>
<organism evidence="1">
    <name type="scientific">Sesamum radiatum</name>
    <name type="common">Black benniseed</name>
    <dbReference type="NCBI Taxonomy" id="300843"/>
    <lineage>
        <taxon>Eukaryota</taxon>
        <taxon>Viridiplantae</taxon>
        <taxon>Streptophyta</taxon>
        <taxon>Embryophyta</taxon>
        <taxon>Tracheophyta</taxon>
        <taxon>Spermatophyta</taxon>
        <taxon>Magnoliopsida</taxon>
        <taxon>eudicotyledons</taxon>
        <taxon>Gunneridae</taxon>
        <taxon>Pentapetalae</taxon>
        <taxon>asterids</taxon>
        <taxon>lamiids</taxon>
        <taxon>Lamiales</taxon>
        <taxon>Pedaliaceae</taxon>
        <taxon>Sesamum</taxon>
    </lineage>
</organism>
<gene>
    <name evidence="1" type="ORF">Sradi_3771600</name>
</gene>
<sequence length="65" mass="7294">MVVLTVLLRETFPSLLQQDLRFHATTPTLDPAPLPAVANSLFCEQFHQFIVKTINSTLRAPMLVT</sequence>
<name>A0AAW2PZS7_SESRA</name>
<protein>
    <submittedName>
        <fullName evidence="1">Uncharacterized protein</fullName>
    </submittedName>
</protein>
<evidence type="ECO:0000313" key="1">
    <source>
        <dbReference type="EMBL" id="KAL0360871.1"/>
    </source>
</evidence>
<reference evidence="1" key="2">
    <citation type="journal article" date="2024" name="Plant">
        <title>Genomic evolution and insights into agronomic trait innovations of Sesamum species.</title>
        <authorList>
            <person name="Miao H."/>
            <person name="Wang L."/>
            <person name="Qu L."/>
            <person name="Liu H."/>
            <person name="Sun Y."/>
            <person name="Le M."/>
            <person name="Wang Q."/>
            <person name="Wei S."/>
            <person name="Zheng Y."/>
            <person name="Lin W."/>
            <person name="Duan Y."/>
            <person name="Cao H."/>
            <person name="Xiong S."/>
            <person name="Wang X."/>
            <person name="Wei L."/>
            <person name="Li C."/>
            <person name="Ma Q."/>
            <person name="Ju M."/>
            <person name="Zhao R."/>
            <person name="Li G."/>
            <person name="Mu C."/>
            <person name="Tian Q."/>
            <person name="Mei H."/>
            <person name="Zhang T."/>
            <person name="Gao T."/>
            <person name="Zhang H."/>
        </authorList>
    </citation>
    <scope>NUCLEOTIDE SEQUENCE</scope>
    <source>
        <strain evidence="1">G02</strain>
    </source>
</reference>
<reference evidence="1" key="1">
    <citation type="submission" date="2020-06" db="EMBL/GenBank/DDBJ databases">
        <authorList>
            <person name="Li T."/>
            <person name="Hu X."/>
            <person name="Zhang T."/>
            <person name="Song X."/>
            <person name="Zhang H."/>
            <person name="Dai N."/>
            <person name="Sheng W."/>
            <person name="Hou X."/>
            <person name="Wei L."/>
        </authorList>
    </citation>
    <scope>NUCLEOTIDE SEQUENCE</scope>
    <source>
        <strain evidence="1">G02</strain>
        <tissue evidence="1">Leaf</tissue>
    </source>
</reference>
<comment type="caution">
    <text evidence="1">The sequence shown here is derived from an EMBL/GenBank/DDBJ whole genome shotgun (WGS) entry which is preliminary data.</text>
</comment>
<accession>A0AAW2PZS7</accession>